<dbReference type="Gene3D" id="3.30.370.10">
    <property type="entry name" value="Barstar-like"/>
    <property type="match status" value="1"/>
</dbReference>
<dbReference type="InterPro" id="IPR035905">
    <property type="entry name" value="Barstar-like_sf"/>
</dbReference>
<reference evidence="4" key="1">
    <citation type="journal article" date="2019" name="Int. J. Syst. Evol. Microbiol.">
        <title>The Global Catalogue of Microorganisms (GCM) 10K type strain sequencing project: providing services to taxonomists for standard genome sequencing and annotation.</title>
        <authorList>
            <consortium name="The Broad Institute Genomics Platform"/>
            <consortium name="The Broad Institute Genome Sequencing Center for Infectious Disease"/>
            <person name="Wu L."/>
            <person name="Ma J."/>
        </authorList>
    </citation>
    <scope>NUCLEOTIDE SEQUENCE [LARGE SCALE GENOMIC DNA]</scope>
    <source>
        <strain evidence="4">KCTC 33842</strain>
    </source>
</reference>
<evidence type="ECO:0000313" key="4">
    <source>
        <dbReference type="Proteomes" id="UP001597475"/>
    </source>
</evidence>
<proteinExistence type="inferred from homology"/>
<comment type="similarity">
    <text evidence="1">Belongs to the barstar family.</text>
</comment>
<comment type="caution">
    <text evidence="3">The sequence shown here is derived from an EMBL/GenBank/DDBJ whole genome shotgun (WGS) entry which is preliminary data.</text>
</comment>
<dbReference type="Proteomes" id="UP001597475">
    <property type="component" value="Unassembled WGS sequence"/>
</dbReference>
<dbReference type="Pfam" id="PF01337">
    <property type="entry name" value="Barstar"/>
    <property type="match status" value="1"/>
</dbReference>
<dbReference type="EMBL" id="JBHUMK010000021">
    <property type="protein sequence ID" value="MFD2608943.1"/>
    <property type="molecule type" value="Genomic_DNA"/>
</dbReference>
<evidence type="ECO:0000313" key="3">
    <source>
        <dbReference type="EMBL" id="MFD2608943.1"/>
    </source>
</evidence>
<name>A0ABW5P268_9DEIO</name>
<keyword evidence="4" id="KW-1185">Reference proteome</keyword>
<organism evidence="3 4">
    <name type="scientific">Deinococcus taklimakanensis</name>
    <dbReference type="NCBI Taxonomy" id="536443"/>
    <lineage>
        <taxon>Bacteria</taxon>
        <taxon>Thermotogati</taxon>
        <taxon>Deinococcota</taxon>
        <taxon>Deinococci</taxon>
        <taxon>Deinococcales</taxon>
        <taxon>Deinococcaceae</taxon>
        <taxon>Deinococcus</taxon>
    </lineage>
</organism>
<evidence type="ECO:0000256" key="1">
    <source>
        <dbReference type="ARBA" id="ARBA00006845"/>
    </source>
</evidence>
<accession>A0ABW5P268</accession>
<feature type="domain" description="Barstar (barnase inhibitor)" evidence="2">
    <location>
        <begin position="29"/>
        <end position="122"/>
    </location>
</feature>
<sequence>MIQVFDEAPQGLQHAPHEARLTAAGYSVAVREVDFTHVDDKESLMLAFLRGLGLTEHFGRNWDALFDVLTDPGQFSGRLALLLCDYVPFRARRASLAAELETVLLDAQAVSAREGRNLWLLVNEPDNHVL</sequence>
<dbReference type="InterPro" id="IPR000468">
    <property type="entry name" value="Barstar"/>
</dbReference>
<gene>
    <name evidence="3" type="ORF">ACFSR9_05730</name>
</gene>
<dbReference type="SUPFAM" id="SSF52038">
    <property type="entry name" value="Barstar-related"/>
    <property type="match status" value="1"/>
</dbReference>
<evidence type="ECO:0000259" key="2">
    <source>
        <dbReference type="Pfam" id="PF01337"/>
    </source>
</evidence>
<dbReference type="RefSeq" id="WP_386843918.1">
    <property type="nucleotide sequence ID" value="NZ_JBHUMK010000021.1"/>
</dbReference>
<protein>
    <submittedName>
        <fullName evidence="3">Barstar family protein</fullName>
    </submittedName>
</protein>